<organism evidence="3 4">
    <name type="scientific">Pseudonocardia lutea</name>
    <dbReference type="NCBI Taxonomy" id="2172015"/>
    <lineage>
        <taxon>Bacteria</taxon>
        <taxon>Bacillati</taxon>
        <taxon>Actinomycetota</taxon>
        <taxon>Actinomycetes</taxon>
        <taxon>Pseudonocardiales</taxon>
        <taxon>Pseudonocardiaceae</taxon>
        <taxon>Pseudonocardia</taxon>
    </lineage>
</organism>
<dbReference type="EMBL" id="JBHSQK010000003">
    <property type="protein sequence ID" value="MFC5946861.1"/>
    <property type="molecule type" value="Genomic_DNA"/>
</dbReference>
<dbReference type="InterPro" id="IPR002347">
    <property type="entry name" value="SDR_fam"/>
</dbReference>
<comment type="similarity">
    <text evidence="1">Belongs to the short-chain dehydrogenases/reductases (SDR) family.</text>
</comment>
<dbReference type="Gene3D" id="3.40.50.720">
    <property type="entry name" value="NAD(P)-binding Rossmann-like Domain"/>
    <property type="match status" value="1"/>
</dbReference>
<evidence type="ECO:0000256" key="1">
    <source>
        <dbReference type="ARBA" id="ARBA00006484"/>
    </source>
</evidence>
<gene>
    <name evidence="3" type="ORF">ACFQH9_01050</name>
</gene>
<name>A0ABW1HZT5_9PSEU</name>
<keyword evidence="2 3" id="KW-0560">Oxidoreductase</keyword>
<dbReference type="SUPFAM" id="SSF51735">
    <property type="entry name" value="NAD(P)-binding Rossmann-fold domains"/>
    <property type="match status" value="1"/>
</dbReference>
<dbReference type="PRINTS" id="PR00080">
    <property type="entry name" value="SDRFAMILY"/>
</dbReference>
<dbReference type="Pfam" id="PF13561">
    <property type="entry name" value="adh_short_C2"/>
    <property type="match status" value="1"/>
</dbReference>
<dbReference type="InterPro" id="IPR036291">
    <property type="entry name" value="NAD(P)-bd_dom_sf"/>
</dbReference>
<sequence>MSPRFAGEVALVTGAASGIGRATAERLAAEGATVVLADLDSAVLDDAVDEVVAKGGTAHGLRLDVTVEQEWADAVGWIAAQLDRLDILVNNAGVGDLRTIEDTTLEGYVAVTNVLQTGVFLGMKAAGPLLKAARGAVVNVSSMFGLVGGAGLSPAYHGAKGAVRTMTKGVAVNWGPDGVRVNSVHPGFIATPMLEGADKAALGAGLPLRRVGSAEEVAAAIAFLASSEAAYITGVELSVDGGYVAQ</sequence>
<dbReference type="RefSeq" id="WP_379563161.1">
    <property type="nucleotide sequence ID" value="NZ_JBHSQK010000003.1"/>
</dbReference>
<accession>A0ABW1HZT5</accession>
<protein>
    <submittedName>
        <fullName evidence="3">SDR family NAD(P)-dependent oxidoreductase</fullName>
        <ecNumber evidence="3">1.1.1.-</ecNumber>
    </submittedName>
</protein>
<dbReference type="GO" id="GO:0016491">
    <property type="term" value="F:oxidoreductase activity"/>
    <property type="evidence" value="ECO:0007669"/>
    <property type="project" value="UniProtKB-KW"/>
</dbReference>
<dbReference type="PANTHER" id="PTHR24321:SF15">
    <property type="entry name" value="OXIDOREDUCTASE UCPA"/>
    <property type="match status" value="1"/>
</dbReference>
<proteinExistence type="inferred from homology"/>
<keyword evidence="4" id="KW-1185">Reference proteome</keyword>
<dbReference type="PRINTS" id="PR00081">
    <property type="entry name" value="GDHRDH"/>
</dbReference>
<evidence type="ECO:0000256" key="2">
    <source>
        <dbReference type="ARBA" id="ARBA00023002"/>
    </source>
</evidence>
<comment type="caution">
    <text evidence="3">The sequence shown here is derived from an EMBL/GenBank/DDBJ whole genome shotgun (WGS) entry which is preliminary data.</text>
</comment>
<dbReference type="EC" id="1.1.1.-" evidence="3"/>
<evidence type="ECO:0000313" key="4">
    <source>
        <dbReference type="Proteomes" id="UP001596119"/>
    </source>
</evidence>
<evidence type="ECO:0000313" key="3">
    <source>
        <dbReference type="EMBL" id="MFC5946861.1"/>
    </source>
</evidence>
<dbReference type="Proteomes" id="UP001596119">
    <property type="component" value="Unassembled WGS sequence"/>
</dbReference>
<reference evidence="4" key="1">
    <citation type="journal article" date="2019" name="Int. J. Syst. Evol. Microbiol.">
        <title>The Global Catalogue of Microorganisms (GCM) 10K type strain sequencing project: providing services to taxonomists for standard genome sequencing and annotation.</title>
        <authorList>
            <consortium name="The Broad Institute Genomics Platform"/>
            <consortium name="The Broad Institute Genome Sequencing Center for Infectious Disease"/>
            <person name="Wu L."/>
            <person name="Ma J."/>
        </authorList>
    </citation>
    <scope>NUCLEOTIDE SEQUENCE [LARGE SCALE GENOMIC DNA]</scope>
    <source>
        <strain evidence="4">CGMCC 4.7397</strain>
    </source>
</reference>
<dbReference type="PANTHER" id="PTHR24321">
    <property type="entry name" value="DEHYDROGENASES, SHORT CHAIN"/>
    <property type="match status" value="1"/>
</dbReference>